<name>A0A0F9KXQ6_9ZZZZ</name>
<dbReference type="EMBL" id="LAZR01013816">
    <property type="protein sequence ID" value="KKM20205.1"/>
    <property type="molecule type" value="Genomic_DNA"/>
</dbReference>
<protein>
    <submittedName>
        <fullName evidence="1">Uncharacterized protein</fullName>
    </submittedName>
</protein>
<accession>A0A0F9KXQ6</accession>
<evidence type="ECO:0000313" key="1">
    <source>
        <dbReference type="EMBL" id="KKM20205.1"/>
    </source>
</evidence>
<comment type="caution">
    <text evidence="1">The sequence shown here is derived from an EMBL/GenBank/DDBJ whole genome shotgun (WGS) entry which is preliminary data.</text>
</comment>
<gene>
    <name evidence="1" type="ORF">LCGC14_1647790</name>
</gene>
<dbReference type="AlphaFoldDB" id="A0A0F9KXQ6"/>
<proteinExistence type="predicted"/>
<organism evidence="1">
    <name type="scientific">marine sediment metagenome</name>
    <dbReference type="NCBI Taxonomy" id="412755"/>
    <lineage>
        <taxon>unclassified sequences</taxon>
        <taxon>metagenomes</taxon>
        <taxon>ecological metagenomes</taxon>
    </lineage>
</organism>
<reference evidence="1" key="1">
    <citation type="journal article" date="2015" name="Nature">
        <title>Complex archaea that bridge the gap between prokaryotes and eukaryotes.</title>
        <authorList>
            <person name="Spang A."/>
            <person name="Saw J.H."/>
            <person name="Jorgensen S.L."/>
            <person name="Zaremba-Niedzwiedzka K."/>
            <person name="Martijn J."/>
            <person name="Lind A.E."/>
            <person name="van Eijk R."/>
            <person name="Schleper C."/>
            <person name="Guy L."/>
            <person name="Ettema T.J."/>
        </authorList>
    </citation>
    <scope>NUCLEOTIDE SEQUENCE</scope>
</reference>
<sequence>MKHPKLEKKESWESQKERVLNDLKIKGEKFIQSNLEKLEKFEKYKPNI</sequence>